<keyword evidence="2" id="KW-1185">Reference proteome</keyword>
<sequence>MEGLKLLEEARPTNDAALREALDEAARNPELASLVEAVEAVPTPARLG</sequence>
<organism evidence="1 2">
    <name type="scientific">Kitasatospora putterlickiae</name>
    <dbReference type="NCBI Taxonomy" id="221725"/>
    <lineage>
        <taxon>Bacteria</taxon>
        <taxon>Bacillati</taxon>
        <taxon>Actinomycetota</taxon>
        <taxon>Actinomycetes</taxon>
        <taxon>Kitasatosporales</taxon>
        <taxon>Streptomycetaceae</taxon>
        <taxon>Kitasatospora</taxon>
    </lineage>
</organism>
<name>A0ABN1YH10_9ACTN</name>
<protein>
    <submittedName>
        <fullName evidence="1">Uncharacterized protein</fullName>
    </submittedName>
</protein>
<accession>A0ABN1YH10</accession>
<gene>
    <name evidence="1" type="ORF">GCM10009639_66270</name>
</gene>
<evidence type="ECO:0000313" key="1">
    <source>
        <dbReference type="EMBL" id="GAA1413306.1"/>
    </source>
</evidence>
<dbReference type="Proteomes" id="UP001499863">
    <property type="component" value="Unassembled WGS sequence"/>
</dbReference>
<comment type="caution">
    <text evidence="1">The sequence shown here is derived from an EMBL/GenBank/DDBJ whole genome shotgun (WGS) entry which is preliminary data.</text>
</comment>
<proteinExistence type="predicted"/>
<dbReference type="EMBL" id="BAAAKJ010000454">
    <property type="protein sequence ID" value="GAA1413306.1"/>
    <property type="molecule type" value="Genomic_DNA"/>
</dbReference>
<evidence type="ECO:0000313" key="2">
    <source>
        <dbReference type="Proteomes" id="UP001499863"/>
    </source>
</evidence>
<reference evidence="1 2" key="1">
    <citation type="journal article" date="2019" name="Int. J. Syst. Evol. Microbiol.">
        <title>The Global Catalogue of Microorganisms (GCM) 10K type strain sequencing project: providing services to taxonomists for standard genome sequencing and annotation.</title>
        <authorList>
            <consortium name="The Broad Institute Genomics Platform"/>
            <consortium name="The Broad Institute Genome Sequencing Center for Infectious Disease"/>
            <person name="Wu L."/>
            <person name="Ma J."/>
        </authorList>
    </citation>
    <scope>NUCLEOTIDE SEQUENCE [LARGE SCALE GENOMIC DNA]</scope>
    <source>
        <strain evidence="1 2">JCM 12393</strain>
    </source>
</reference>